<proteinExistence type="inferred from homology"/>
<evidence type="ECO:0000256" key="8">
    <source>
        <dbReference type="ARBA" id="ARBA00023228"/>
    </source>
</evidence>
<sequence length="490" mass="53048">MADLSNKILLNAVKAFSPLVLRLGGSLQDKVVYGTADRRGPCAPFTKSESEMFGFTEGCLPMRRWDELNAFFQKSGAKIVFGLNALNGRVPLQGGAMGGNWDTTNAASFIRYTAGKGYKIHGWELGNELSGSGIGTKIGAAQYVKDAIALKTTVDSVYRGSPAKPLVLAPGGFFDPAWYGELIAKTKPDMLDVVTHHIYNLGAGVDTHLIDRILDPKALDGMASPFRDLQGLLKAAGTSAVAWVGESGGAYNSGHHLVTDAFVFSFWFLDQLGMSAKFDTKRLNTTTFQPNPDYYSALLWHRLMGTKVLEAKFTGTNMIRAYAHCAKHAPGITLLLINLHGNATNHVKVAGSGGRGAHAGRKHGGRFAQATGAAREEYHLTPEGGNIQSQVMLLNGRALVTGADGSIPRMEPVKTKRIGNIYLQPQSHVVLDGNIENQSRNEAFLNQEAMGNQLLPQEFSKKFVGFMQKFPGISHKIRTFLHSELALLSS</sequence>
<keyword evidence="4" id="KW-0732">Signal</keyword>
<dbReference type="AlphaFoldDB" id="M8AKS1"/>
<protein>
    <submittedName>
        <fullName evidence="11">Heparanase-like protein 3</fullName>
    </submittedName>
</protein>
<dbReference type="Gene3D" id="3.20.20.80">
    <property type="entry name" value="Glycosidases"/>
    <property type="match status" value="1"/>
</dbReference>
<organism evidence="11">
    <name type="scientific">Triticum urartu</name>
    <name type="common">Red wild einkorn</name>
    <name type="synonym">Crithodium urartu</name>
    <dbReference type="NCBI Taxonomy" id="4572"/>
    <lineage>
        <taxon>Eukaryota</taxon>
        <taxon>Viridiplantae</taxon>
        <taxon>Streptophyta</taxon>
        <taxon>Embryophyta</taxon>
        <taxon>Tracheophyta</taxon>
        <taxon>Spermatophyta</taxon>
        <taxon>Magnoliopsida</taxon>
        <taxon>Liliopsida</taxon>
        <taxon>Poales</taxon>
        <taxon>Poaceae</taxon>
        <taxon>BOP clade</taxon>
        <taxon>Pooideae</taxon>
        <taxon>Triticodae</taxon>
        <taxon>Triticeae</taxon>
        <taxon>Triticinae</taxon>
        <taxon>Triticum</taxon>
    </lineage>
</organism>
<keyword evidence="5" id="KW-0378">Hydrolase</keyword>
<dbReference type="GO" id="GO:0009505">
    <property type="term" value="C:plant-type cell wall"/>
    <property type="evidence" value="ECO:0007669"/>
    <property type="project" value="TreeGrafter"/>
</dbReference>
<name>M8AKS1_TRIUA</name>
<evidence type="ECO:0000256" key="7">
    <source>
        <dbReference type="ARBA" id="ARBA00023180"/>
    </source>
</evidence>
<evidence type="ECO:0000256" key="6">
    <source>
        <dbReference type="ARBA" id="ARBA00023136"/>
    </source>
</evidence>
<dbReference type="OMA" id="THHIYSV"/>
<comment type="function">
    <text evidence="10">Endoglycosidase which is a cell surface and extracellular matrix-degrading enzyme. Cleaves heparan sulfate proteoglycans (HSPGs) into heparan sulfate side chains and core proteoglycans.</text>
</comment>
<dbReference type="EMBL" id="KD041799">
    <property type="protein sequence ID" value="EMS65630.1"/>
    <property type="molecule type" value="Genomic_DNA"/>
</dbReference>
<dbReference type="SUPFAM" id="SSF51445">
    <property type="entry name" value="(Trans)glycosidases"/>
    <property type="match status" value="1"/>
</dbReference>
<dbReference type="Pfam" id="PF03662">
    <property type="entry name" value="Glyco_hydro_79n"/>
    <property type="match status" value="1"/>
</dbReference>
<dbReference type="GO" id="GO:0005765">
    <property type="term" value="C:lysosomal membrane"/>
    <property type="evidence" value="ECO:0007669"/>
    <property type="project" value="UniProtKB-SubCell"/>
</dbReference>
<reference evidence="11" key="1">
    <citation type="journal article" date="2013" name="Nature">
        <title>Draft genome of the wheat A-genome progenitor Triticum urartu.</title>
        <authorList>
            <person name="Ling H.Q."/>
            <person name="Zhao S."/>
            <person name="Liu D."/>
            <person name="Wang J."/>
            <person name="Sun H."/>
            <person name="Zhang C."/>
            <person name="Fan H."/>
            <person name="Li D."/>
            <person name="Dong L."/>
            <person name="Tao Y."/>
            <person name="Gao C."/>
            <person name="Wu H."/>
            <person name="Li Y."/>
            <person name="Cui Y."/>
            <person name="Guo X."/>
            <person name="Zheng S."/>
            <person name="Wang B."/>
            <person name="Yu K."/>
            <person name="Liang Q."/>
            <person name="Yang W."/>
            <person name="Lou X."/>
            <person name="Chen J."/>
            <person name="Feng M."/>
            <person name="Jian J."/>
            <person name="Zhang X."/>
            <person name="Luo G."/>
            <person name="Jiang Y."/>
            <person name="Liu J."/>
            <person name="Wang Z."/>
            <person name="Sha Y."/>
            <person name="Zhang B."/>
            <person name="Wu H."/>
            <person name="Tang D."/>
            <person name="Shen Q."/>
            <person name="Xue P."/>
            <person name="Zou S."/>
            <person name="Wang X."/>
            <person name="Liu X."/>
            <person name="Wang F."/>
            <person name="Yang Y."/>
            <person name="An X."/>
            <person name="Dong Z."/>
            <person name="Zhang K."/>
            <person name="Zhang X."/>
            <person name="Luo M.C."/>
            <person name="Dvorak J."/>
            <person name="Tong Y."/>
            <person name="Wang J."/>
            <person name="Yang H."/>
            <person name="Li Z."/>
            <person name="Wang D."/>
            <person name="Zhang A."/>
            <person name="Wang J."/>
        </authorList>
    </citation>
    <scope>NUCLEOTIDE SEQUENCE</scope>
</reference>
<evidence type="ECO:0000313" key="11">
    <source>
        <dbReference type="EMBL" id="EMS65630.1"/>
    </source>
</evidence>
<dbReference type="InterPro" id="IPR017853">
    <property type="entry name" value="GH"/>
</dbReference>
<dbReference type="GO" id="GO:0004566">
    <property type="term" value="F:beta-glucuronidase activity"/>
    <property type="evidence" value="ECO:0007669"/>
    <property type="project" value="TreeGrafter"/>
</dbReference>
<evidence type="ECO:0000256" key="3">
    <source>
        <dbReference type="ARBA" id="ARBA00022525"/>
    </source>
</evidence>
<dbReference type="STRING" id="4572.M8AKS1"/>
<evidence type="ECO:0000256" key="10">
    <source>
        <dbReference type="ARBA" id="ARBA00055929"/>
    </source>
</evidence>
<dbReference type="eggNOG" id="ENOG502QQST">
    <property type="taxonomic scope" value="Eukaryota"/>
</dbReference>
<accession>M8AKS1</accession>
<evidence type="ECO:0000256" key="1">
    <source>
        <dbReference type="ARBA" id="ARBA00004613"/>
    </source>
</evidence>
<dbReference type="InterPro" id="IPR005199">
    <property type="entry name" value="Glyco_hydro_79"/>
</dbReference>
<gene>
    <name evidence="11" type="ORF">TRIUR3_01881</name>
</gene>
<dbReference type="PANTHER" id="PTHR14363:SF36">
    <property type="entry name" value="OS06G0179000 PROTEIN"/>
    <property type="match status" value="1"/>
</dbReference>
<evidence type="ECO:0000256" key="5">
    <source>
        <dbReference type="ARBA" id="ARBA00022801"/>
    </source>
</evidence>
<keyword evidence="7" id="KW-0325">Glycoprotein</keyword>
<dbReference type="PANTHER" id="PTHR14363">
    <property type="entry name" value="HEPARANASE-RELATED"/>
    <property type="match status" value="1"/>
</dbReference>
<keyword evidence="8" id="KW-0458">Lysosome</keyword>
<evidence type="ECO:0000256" key="2">
    <source>
        <dbReference type="ARBA" id="ARBA00009800"/>
    </source>
</evidence>
<evidence type="ECO:0000256" key="4">
    <source>
        <dbReference type="ARBA" id="ARBA00022729"/>
    </source>
</evidence>
<keyword evidence="3" id="KW-0964">Secreted</keyword>
<comment type="subcellular location">
    <subcellularLocation>
        <location evidence="9">Lysosome membrane</location>
        <topology evidence="9">Peripheral membrane protein</topology>
    </subcellularLocation>
    <subcellularLocation>
        <location evidence="1">Secreted</location>
    </subcellularLocation>
</comment>
<keyword evidence="6" id="KW-0472">Membrane</keyword>
<dbReference type="GO" id="GO:0005576">
    <property type="term" value="C:extracellular region"/>
    <property type="evidence" value="ECO:0007669"/>
    <property type="project" value="UniProtKB-SubCell"/>
</dbReference>
<evidence type="ECO:0000256" key="9">
    <source>
        <dbReference type="ARBA" id="ARBA00023765"/>
    </source>
</evidence>
<comment type="similarity">
    <text evidence="2">Belongs to the glycosyl hydrolase 79 family.</text>
</comment>
<dbReference type="FunFam" id="3.20.20.80:FF:000023">
    <property type="entry name" value="heparanase-like protein 3"/>
    <property type="match status" value="1"/>
</dbReference>